<proteinExistence type="predicted"/>
<sequence length="79" mass="8271">MGGPTLNPESPLTVGAMGSRGTGLAWLSNSGIVKLNLMLVLFQVSSYATGYDGSMMNGLQSLTTWKNFFDNPGASELGL</sequence>
<keyword evidence="2" id="KW-1185">Reference proteome</keyword>
<dbReference type="EMBL" id="MNBE01000023">
    <property type="protein sequence ID" value="OKP15119.1"/>
    <property type="molecule type" value="Genomic_DNA"/>
</dbReference>
<comment type="caution">
    <text evidence="1">The sequence shown here is derived from an EMBL/GenBank/DDBJ whole genome shotgun (WGS) entry which is preliminary data.</text>
</comment>
<gene>
    <name evidence="1" type="ORF">PENSUB_2161</name>
</gene>
<organism evidence="1 2">
    <name type="scientific">Penicillium subrubescens</name>
    <dbReference type="NCBI Taxonomy" id="1316194"/>
    <lineage>
        <taxon>Eukaryota</taxon>
        <taxon>Fungi</taxon>
        <taxon>Dikarya</taxon>
        <taxon>Ascomycota</taxon>
        <taxon>Pezizomycotina</taxon>
        <taxon>Eurotiomycetes</taxon>
        <taxon>Eurotiomycetidae</taxon>
        <taxon>Eurotiales</taxon>
        <taxon>Aspergillaceae</taxon>
        <taxon>Penicillium</taxon>
    </lineage>
</organism>
<accession>A0A1Q5URP5</accession>
<dbReference type="Proteomes" id="UP000186955">
    <property type="component" value="Unassembled WGS sequence"/>
</dbReference>
<reference evidence="1 2" key="1">
    <citation type="submission" date="2016-10" db="EMBL/GenBank/DDBJ databases">
        <title>Genome sequence of the ascomycete fungus Penicillium subrubescens.</title>
        <authorList>
            <person name="De Vries R.P."/>
            <person name="Peng M."/>
            <person name="Dilokpimol A."/>
            <person name="Hilden K."/>
            <person name="Makela M.R."/>
            <person name="Grigoriev I."/>
            <person name="Riley R."/>
            <person name="Granchi Z."/>
        </authorList>
    </citation>
    <scope>NUCLEOTIDE SEQUENCE [LARGE SCALE GENOMIC DNA]</scope>
    <source>
        <strain evidence="1 2">CBS 132785</strain>
    </source>
</reference>
<evidence type="ECO:0000313" key="2">
    <source>
        <dbReference type="Proteomes" id="UP000186955"/>
    </source>
</evidence>
<dbReference type="AlphaFoldDB" id="A0A1Q5URP5"/>
<name>A0A1Q5URP5_9EURO</name>
<evidence type="ECO:0000313" key="1">
    <source>
        <dbReference type="EMBL" id="OKP15119.1"/>
    </source>
</evidence>
<protein>
    <submittedName>
        <fullName evidence="1">Uncharacterized protein</fullName>
    </submittedName>
</protein>